<name>A0A1Y3PLK8_9BACI</name>
<comment type="caution">
    <text evidence="1">The sequence shown here is derived from an EMBL/GenBank/DDBJ whole genome shotgun (WGS) entry which is preliminary data.</text>
</comment>
<organism evidence="1 2">
    <name type="scientific">Bacillus thermozeamaize</name>
    <dbReference type="NCBI Taxonomy" id="230954"/>
    <lineage>
        <taxon>Bacteria</taxon>
        <taxon>Bacillati</taxon>
        <taxon>Bacillota</taxon>
        <taxon>Bacilli</taxon>
        <taxon>Bacillales</taxon>
        <taxon>Bacillaceae</taxon>
        <taxon>Bacillus</taxon>
    </lineage>
</organism>
<dbReference type="AlphaFoldDB" id="A0A1Y3PLK8"/>
<accession>A0A1Y3PLK8</accession>
<evidence type="ECO:0000313" key="2">
    <source>
        <dbReference type="Proteomes" id="UP000196475"/>
    </source>
</evidence>
<dbReference type="Proteomes" id="UP000196475">
    <property type="component" value="Unassembled WGS sequence"/>
</dbReference>
<evidence type="ECO:0000313" key="1">
    <source>
        <dbReference type="EMBL" id="OUM85998.1"/>
    </source>
</evidence>
<gene>
    <name evidence="1" type="ORF">BAA01_01140</name>
</gene>
<protein>
    <submittedName>
        <fullName evidence="1">Uncharacterized protein</fullName>
    </submittedName>
</protein>
<dbReference type="EMBL" id="LZRT01000094">
    <property type="protein sequence ID" value="OUM85998.1"/>
    <property type="molecule type" value="Genomic_DNA"/>
</dbReference>
<proteinExistence type="predicted"/>
<reference evidence="2" key="1">
    <citation type="submission" date="2016-06" db="EMBL/GenBank/DDBJ databases">
        <authorList>
            <person name="Nascimento L."/>
            <person name="Pereira R.V."/>
            <person name="Martins L.F."/>
            <person name="Quaggio R.B."/>
            <person name="Silva A.M."/>
            <person name="Setubal J.C."/>
        </authorList>
    </citation>
    <scope>NUCLEOTIDE SEQUENCE [LARGE SCALE GENOMIC DNA]</scope>
</reference>
<sequence>MMQQLSLNTAQRNKVLALAEQWAQSGKLRSPLQKHTTISKTVIDYVIQIFEAAKKIEPHPQQQKAKAQKLLQREFKSFLYPALNKQARADLEHLLRHLEQDAQVKHLNIDETLLFLYWLRRLTSNKR</sequence>